<comment type="caution">
    <text evidence="4">The sequence shown here is derived from an EMBL/GenBank/DDBJ whole genome shotgun (WGS) entry which is preliminary data.</text>
</comment>
<dbReference type="Gene3D" id="3.40.50.150">
    <property type="entry name" value="Vaccinia Virus protein VP39"/>
    <property type="match status" value="1"/>
</dbReference>
<dbReference type="InterPro" id="IPR029063">
    <property type="entry name" value="SAM-dependent_MTases_sf"/>
</dbReference>
<comment type="similarity">
    <text evidence="1">Belongs to the methyltransferase superfamily. L-isoaspartyl/D-aspartyl protein methyltransferase family.</text>
</comment>
<keyword evidence="4" id="KW-0489">Methyltransferase</keyword>
<dbReference type="GO" id="GO:0004719">
    <property type="term" value="F:protein-L-isoaspartate (D-aspartate) O-methyltransferase activity"/>
    <property type="evidence" value="ECO:0007669"/>
    <property type="project" value="InterPro"/>
</dbReference>
<dbReference type="PANTHER" id="PTHR11579:SF18">
    <property type="entry name" value="PROTEIN-L-ISOASPARTATE O-METHYLTRANSFERASE"/>
    <property type="match status" value="1"/>
</dbReference>
<proteinExistence type="inferred from homology"/>
<dbReference type="Proteomes" id="UP000256310">
    <property type="component" value="Unassembled WGS sequence"/>
</dbReference>
<keyword evidence="5" id="KW-1185">Reference proteome</keyword>
<dbReference type="EMBL" id="QRDP01000004">
    <property type="protein sequence ID" value="RED15754.1"/>
    <property type="molecule type" value="Genomic_DNA"/>
</dbReference>
<protein>
    <recommendedName>
        <fullName evidence="2">Protein-L-isoaspartate O-methyltransferase</fullName>
    </recommendedName>
    <alternativeName>
        <fullName evidence="3">Protein L-isoaspartyl methyltransferase</fullName>
    </alternativeName>
</protein>
<evidence type="ECO:0000256" key="2">
    <source>
        <dbReference type="ARBA" id="ARBA00013346"/>
    </source>
</evidence>
<dbReference type="PANTHER" id="PTHR11579">
    <property type="entry name" value="PROTEIN-L-ISOASPARTATE O-METHYLTRANSFERASE"/>
    <property type="match status" value="1"/>
</dbReference>
<reference evidence="4 5" key="1">
    <citation type="submission" date="2018-07" db="EMBL/GenBank/DDBJ databases">
        <title>Genomic Encyclopedia of Type Strains, Phase IV (KMG-IV): sequencing the most valuable type-strain genomes for metagenomic binning, comparative biology and taxonomic classification.</title>
        <authorList>
            <person name="Goeker M."/>
        </authorList>
    </citation>
    <scope>NUCLEOTIDE SEQUENCE [LARGE SCALE GENOMIC DNA]</scope>
    <source>
        <strain evidence="4 5">DSM 26725</strain>
    </source>
</reference>
<dbReference type="CDD" id="cd02440">
    <property type="entry name" value="AdoMet_MTases"/>
    <property type="match status" value="1"/>
</dbReference>
<dbReference type="Pfam" id="PF01135">
    <property type="entry name" value="PCMT"/>
    <property type="match status" value="1"/>
</dbReference>
<evidence type="ECO:0000313" key="5">
    <source>
        <dbReference type="Proteomes" id="UP000256310"/>
    </source>
</evidence>
<evidence type="ECO:0000256" key="3">
    <source>
        <dbReference type="ARBA" id="ARBA00030757"/>
    </source>
</evidence>
<evidence type="ECO:0000256" key="1">
    <source>
        <dbReference type="ARBA" id="ARBA00005369"/>
    </source>
</evidence>
<accession>A0A3D9FD62</accession>
<dbReference type="AlphaFoldDB" id="A0A3D9FD62"/>
<dbReference type="GO" id="GO:0032259">
    <property type="term" value="P:methylation"/>
    <property type="evidence" value="ECO:0007669"/>
    <property type="project" value="UniProtKB-KW"/>
</dbReference>
<dbReference type="InterPro" id="IPR000682">
    <property type="entry name" value="PCMT"/>
</dbReference>
<evidence type="ECO:0000313" key="4">
    <source>
        <dbReference type="EMBL" id="RED15754.1"/>
    </source>
</evidence>
<name>A0A3D9FD62_9SPHN</name>
<gene>
    <name evidence="4" type="ORF">DFR46_0759</name>
</gene>
<dbReference type="SUPFAM" id="SSF53335">
    <property type="entry name" value="S-adenosyl-L-methionine-dependent methyltransferases"/>
    <property type="match status" value="1"/>
</dbReference>
<organism evidence="4 5">
    <name type="scientific">Parasphingopyxis lamellibrachiae</name>
    <dbReference type="NCBI Taxonomy" id="680125"/>
    <lineage>
        <taxon>Bacteria</taxon>
        <taxon>Pseudomonadati</taxon>
        <taxon>Pseudomonadota</taxon>
        <taxon>Alphaproteobacteria</taxon>
        <taxon>Sphingomonadales</taxon>
        <taxon>Sphingomonadaceae</taxon>
        <taxon>Parasphingopyxis</taxon>
    </lineage>
</organism>
<sequence length="240" mass="25510">MTQLYCTYKTAADRLKAISKVTPIMSHDFEAMRLAMVESQLRTTAVDDPLVVRAMAAVARERFVPEDKATLAYADMLVPIGNGRRMNLPMATGRLLTELALTPEDHVLVIGSGGGYTAALCAELAKSVVALEEETALAALGAEALAAYTNVEQVQGALADGWLEGGPYDAILLDGAIEHLPEAIIDQLADDGRLVAGLIEDGITRLVYGRKHGSAFGTAAFTDAQSASLPGFERPAEFVF</sequence>
<keyword evidence="4" id="KW-0808">Transferase</keyword>
<dbReference type="GO" id="GO:0005737">
    <property type="term" value="C:cytoplasm"/>
    <property type="evidence" value="ECO:0007669"/>
    <property type="project" value="TreeGrafter"/>
</dbReference>